<protein>
    <recommendedName>
        <fullName evidence="1">SET domain-containing protein</fullName>
    </recommendedName>
</protein>
<dbReference type="PROSITE" id="PS50280">
    <property type="entry name" value="SET"/>
    <property type="match status" value="1"/>
</dbReference>
<dbReference type="SUPFAM" id="SSF82199">
    <property type="entry name" value="SET domain"/>
    <property type="match status" value="1"/>
</dbReference>
<proteinExistence type="predicted"/>
<accession>A0A0C1E6A5</accession>
<dbReference type="AlphaFoldDB" id="A0A0C1E6A5"/>
<comment type="caution">
    <text evidence="2">The sequence shown here is derived from an EMBL/GenBank/DDBJ whole genome shotgun (WGS) entry which is preliminary data.</text>
</comment>
<dbReference type="OMA" id="MDENDYC"/>
<gene>
    <name evidence="2" type="ORF">DB43_HI00220</name>
</gene>
<dbReference type="EMBL" id="JSAM01000104">
    <property type="protein sequence ID" value="KIA76837.1"/>
    <property type="molecule type" value="Genomic_DNA"/>
</dbReference>
<evidence type="ECO:0000259" key="1">
    <source>
        <dbReference type="PROSITE" id="PS50280"/>
    </source>
</evidence>
<dbReference type="PATRIC" id="fig|83552.4.peg.2048"/>
<evidence type="ECO:0000313" key="3">
    <source>
        <dbReference type="Proteomes" id="UP000031307"/>
    </source>
</evidence>
<evidence type="ECO:0000313" key="2">
    <source>
        <dbReference type="EMBL" id="KIA76837.1"/>
    </source>
</evidence>
<name>A0A0C1E6A5_9BACT</name>
<organism evidence="2 3">
    <name type="scientific">Parachlamydia acanthamoebae</name>
    <dbReference type="NCBI Taxonomy" id="83552"/>
    <lineage>
        <taxon>Bacteria</taxon>
        <taxon>Pseudomonadati</taxon>
        <taxon>Chlamydiota</taxon>
        <taxon>Chlamydiia</taxon>
        <taxon>Parachlamydiales</taxon>
        <taxon>Parachlamydiaceae</taxon>
        <taxon>Parachlamydia</taxon>
    </lineage>
</organism>
<reference evidence="2 3" key="1">
    <citation type="journal article" date="2014" name="Mol. Biol. Evol.">
        <title>Massive expansion of Ubiquitination-related gene families within the Chlamydiae.</title>
        <authorList>
            <person name="Domman D."/>
            <person name="Collingro A."/>
            <person name="Lagkouvardos I."/>
            <person name="Gehre L."/>
            <person name="Weinmaier T."/>
            <person name="Rattei T."/>
            <person name="Subtil A."/>
            <person name="Horn M."/>
        </authorList>
    </citation>
    <scope>NUCLEOTIDE SEQUENCE [LARGE SCALE GENOMIC DNA]</scope>
    <source>
        <strain evidence="2 3">OEW1</strain>
    </source>
</reference>
<dbReference type="Gene3D" id="2.170.270.10">
    <property type="entry name" value="SET domain"/>
    <property type="match status" value="1"/>
</dbReference>
<dbReference type="Proteomes" id="UP000031307">
    <property type="component" value="Unassembled WGS sequence"/>
</dbReference>
<dbReference type="RefSeq" id="WP_006342559.1">
    <property type="nucleotide sequence ID" value="NZ_BAWW01000033.1"/>
</dbReference>
<dbReference type="SMART" id="SM00317">
    <property type="entry name" value="SET"/>
    <property type="match status" value="1"/>
</dbReference>
<dbReference type="InterPro" id="IPR046341">
    <property type="entry name" value="SET_dom_sf"/>
</dbReference>
<sequence>MPLHIPPVCQAVIQQDIHTLEQQLVSHPEERHARDPHGFTALELCQLLGFTEGARLLSNGQQERIKIFPKNGTHSIKLTSIEFEKHFRISHFSSLRFKNYQDLCDTLKHVPLLLSHLLKKNAQLIHNPFKINLDLKVHPSLMIKWIDPLIGHGVYTTAPLQENTILGEYTGMVRRLLRRQPNPNAYCVHYPTRYFSWNYTVIDASEGGNLLRFVNHSDTPNLKPLWVMDRHLLHLVFITLFPILSNSELTINYGEDYWIKRTKLISN</sequence>
<feature type="domain" description="SET" evidence="1">
    <location>
        <begin position="139"/>
        <end position="254"/>
    </location>
</feature>
<dbReference type="Pfam" id="PF00856">
    <property type="entry name" value="SET"/>
    <property type="match status" value="1"/>
</dbReference>
<dbReference type="InterPro" id="IPR001214">
    <property type="entry name" value="SET_dom"/>
</dbReference>